<dbReference type="Pfam" id="PF00071">
    <property type="entry name" value="Ras"/>
    <property type="match status" value="1"/>
</dbReference>
<protein>
    <submittedName>
        <fullName evidence="3">P-loop containing nucleoside triphosphate hydrolase protein</fullName>
    </submittedName>
</protein>
<keyword evidence="1" id="KW-0547">Nucleotide-binding</keyword>
<evidence type="ECO:0000256" key="1">
    <source>
        <dbReference type="ARBA" id="ARBA00022741"/>
    </source>
</evidence>
<keyword evidence="4" id="KW-1185">Reference proteome</keyword>
<dbReference type="CDD" id="cd00154">
    <property type="entry name" value="Rab"/>
    <property type="match status" value="1"/>
</dbReference>
<dbReference type="PRINTS" id="PR00449">
    <property type="entry name" value="RASTRNSFRMNG"/>
</dbReference>
<gene>
    <name evidence="3" type="ORF">EJ08DRAFT_17551</name>
</gene>
<dbReference type="SMART" id="SM00174">
    <property type="entry name" value="RHO"/>
    <property type="match status" value="1"/>
</dbReference>
<dbReference type="PROSITE" id="PS51419">
    <property type="entry name" value="RAB"/>
    <property type="match status" value="1"/>
</dbReference>
<dbReference type="EMBL" id="MU007018">
    <property type="protein sequence ID" value="KAF2433897.1"/>
    <property type="molecule type" value="Genomic_DNA"/>
</dbReference>
<dbReference type="OrthoDB" id="18798at2759"/>
<dbReference type="PROSITE" id="PS51421">
    <property type="entry name" value="RAS"/>
    <property type="match status" value="1"/>
</dbReference>
<dbReference type="SMART" id="SM00173">
    <property type="entry name" value="RAS"/>
    <property type="match status" value="1"/>
</dbReference>
<reference evidence="3" key="1">
    <citation type="journal article" date="2020" name="Stud. Mycol.">
        <title>101 Dothideomycetes genomes: a test case for predicting lifestyles and emergence of pathogens.</title>
        <authorList>
            <person name="Haridas S."/>
            <person name="Albert R."/>
            <person name="Binder M."/>
            <person name="Bloem J."/>
            <person name="Labutti K."/>
            <person name="Salamov A."/>
            <person name="Andreopoulos B."/>
            <person name="Baker S."/>
            <person name="Barry K."/>
            <person name="Bills G."/>
            <person name="Bluhm B."/>
            <person name="Cannon C."/>
            <person name="Castanera R."/>
            <person name="Culley D."/>
            <person name="Daum C."/>
            <person name="Ezra D."/>
            <person name="Gonzalez J."/>
            <person name="Henrissat B."/>
            <person name="Kuo A."/>
            <person name="Liang C."/>
            <person name="Lipzen A."/>
            <person name="Lutzoni F."/>
            <person name="Magnuson J."/>
            <person name="Mondo S."/>
            <person name="Nolan M."/>
            <person name="Ohm R."/>
            <person name="Pangilinan J."/>
            <person name="Park H.-J."/>
            <person name="Ramirez L."/>
            <person name="Alfaro M."/>
            <person name="Sun H."/>
            <person name="Tritt A."/>
            <person name="Yoshinaga Y."/>
            <person name="Zwiers L.-H."/>
            <person name="Turgeon B."/>
            <person name="Goodwin S."/>
            <person name="Spatafora J."/>
            <person name="Crous P."/>
            <person name="Grigoriev I."/>
        </authorList>
    </citation>
    <scope>NUCLEOTIDE SEQUENCE</scope>
    <source>
        <strain evidence="3">CBS 130266</strain>
    </source>
</reference>
<name>A0A9P4U2F3_9PEZI</name>
<dbReference type="InterPro" id="IPR050227">
    <property type="entry name" value="Rab"/>
</dbReference>
<dbReference type="InterPro" id="IPR027417">
    <property type="entry name" value="P-loop_NTPase"/>
</dbReference>
<dbReference type="Proteomes" id="UP000800235">
    <property type="component" value="Unassembled WGS sequence"/>
</dbReference>
<evidence type="ECO:0000256" key="2">
    <source>
        <dbReference type="ARBA" id="ARBA00023134"/>
    </source>
</evidence>
<dbReference type="PANTHER" id="PTHR47977">
    <property type="entry name" value="RAS-RELATED PROTEIN RAB"/>
    <property type="match status" value="1"/>
</dbReference>
<dbReference type="SUPFAM" id="SSF52540">
    <property type="entry name" value="P-loop containing nucleoside triphosphate hydrolases"/>
    <property type="match status" value="1"/>
</dbReference>
<dbReference type="SMART" id="SM00175">
    <property type="entry name" value="RAB"/>
    <property type="match status" value="1"/>
</dbReference>
<evidence type="ECO:0000313" key="3">
    <source>
        <dbReference type="EMBL" id="KAF2433897.1"/>
    </source>
</evidence>
<sequence>MVQNIQPGLHSYKILLLGDSKVDKTAFQTRIVFDKFPPKYEYSIADLSLRTQTILNNQVYLLDIEDTPADVIRIYKTDAIILMYDVTSRSSFERLRTWYGEIQQIKESYKLSGLRECSLEDARVVCLVSNKADLDRGGDGISRHEGLELAKEFDCLFFEVSCKTGVNIDLTLEHIIRDLRQHEQDSAGRFTLWSRLRTVIKCLIPRIRILL</sequence>
<accession>A0A9P4U2F3</accession>
<comment type="caution">
    <text evidence="3">The sequence shown here is derived from an EMBL/GenBank/DDBJ whole genome shotgun (WGS) entry which is preliminary data.</text>
</comment>
<proteinExistence type="predicted"/>
<keyword evidence="2" id="KW-0342">GTP-binding</keyword>
<keyword evidence="3" id="KW-0378">Hydrolase</keyword>
<dbReference type="GO" id="GO:0003924">
    <property type="term" value="F:GTPase activity"/>
    <property type="evidence" value="ECO:0007669"/>
    <property type="project" value="InterPro"/>
</dbReference>
<dbReference type="GO" id="GO:0005525">
    <property type="term" value="F:GTP binding"/>
    <property type="evidence" value="ECO:0007669"/>
    <property type="project" value="UniProtKB-KW"/>
</dbReference>
<dbReference type="InterPro" id="IPR001806">
    <property type="entry name" value="Small_GTPase"/>
</dbReference>
<evidence type="ECO:0000313" key="4">
    <source>
        <dbReference type="Proteomes" id="UP000800235"/>
    </source>
</evidence>
<dbReference type="AlphaFoldDB" id="A0A9P4U2F3"/>
<dbReference type="Gene3D" id="3.40.50.300">
    <property type="entry name" value="P-loop containing nucleotide triphosphate hydrolases"/>
    <property type="match status" value="1"/>
</dbReference>
<organism evidence="3 4">
    <name type="scientific">Tothia fuscella</name>
    <dbReference type="NCBI Taxonomy" id="1048955"/>
    <lineage>
        <taxon>Eukaryota</taxon>
        <taxon>Fungi</taxon>
        <taxon>Dikarya</taxon>
        <taxon>Ascomycota</taxon>
        <taxon>Pezizomycotina</taxon>
        <taxon>Dothideomycetes</taxon>
        <taxon>Pleosporomycetidae</taxon>
        <taxon>Venturiales</taxon>
        <taxon>Cylindrosympodiaceae</taxon>
        <taxon>Tothia</taxon>
    </lineage>
</organism>